<evidence type="ECO:0000313" key="2">
    <source>
        <dbReference type="Proteomes" id="UP000199572"/>
    </source>
</evidence>
<sequence length="202" mass="22013">MKTELEKLALLNQRTAGNYEAFLYDCDGTLADNMGSHKLSYKQVAARYGIDLDTQIIDDLAGWPTALVVNEISKRYAVELPGSFVEEKYATFFDEYIDHTLPVEFVATHLKQHAGKIRIAVVSGSGRKSVEKTLSVLGLLSFVEVLVCAGETENGKPFPDPFLAAAAQLGVDPSKCLVFEDGQPGVDAAIAAGMDWVRIDQI</sequence>
<dbReference type="AlphaFoldDB" id="A0A1H9UP76"/>
<keyword evidence="2" id="KW-1185">Reference proteome</keyword>
<dbReference type="PANTHER" id="PTHR43481">
    <property type="entry name" value="FRUCTOSE-1-PHOSPHATE PHOSPHATASE"/>
    <property type="match status" value="1"/>
</dbReference>
<dbReference type="SFLD" id="SFLDS00003">
    <property type="entry name" value="Haloacid_Dehalogenase"/>
    <property type="match status" value="1"/>
</dbReference>
<gene>
    <name evidence="1" type="ORF">SAMN04488023_13240</name>
</gene>
<dbReference type="GO" id="GO:0050308">
    <property type="term" value="F:sugar-phosphatase activity"/>
    <property type="evidence" value="ECO:0007669"/>
    <property type="project" value="TreeGrafter"/>
</dbReference>
<dbReference type="Proteomes" id="UP000199572">
    <property type="component" value="Unassembled WGS sequence"/>
</dbReference>
<organism evidence="1 2">
    <name type="scientific">Pedobacter rhizosphaerae</name>
    <dbReference type="NCBI Taxonomy" id="390241"/>
    <lineage>
        <taxon>Bacteria</taxon>
        <taxon>Pseudomonadati</taxon>
        <taxon>Bacteroidota</taxon>
        <taxon>Sphingobacteriia</taxon>
        <taxon>Sphingobacteriales</taxon>
        <taxon>Sphingobacteriaceae</taxon>
        <taxon>Pedobacter</taxon>
    </lineage>
</organism>
<accession>A0A1H9UP76</accession>
<reference evidence="2" key="1">
    <citation type="submission" date="2016-10" db="EMBL/GenBank/DDBJ databases">
        <authorList>
            <person name="Varghese N."/>
            <person name="Submissions S."/>
        </authorList>
    </citation>
    <scope>NUCLEOTIDE SEQUENCE [LARGE SCALE GENOMIC DNA]</scope>
    <source>
        <strain evidence="2">DSM 18610</strain>
    </source>
</reference>
<dbReference type="InterPro" id="IPR041492">
    <property type="entry name" value="HAD_2"/>
</dbReference>
<dbReference type="InterPro" id="IPR006439">
    <property type="entry name" value="HAD-SF_hydro_IA"/>
</dbReference>
<dbReference type="InterPro" id="IPR051806">
    <property type="entry name" value="HAD-like_SPP"/>
</dbReference>
<dbReference type="EMBL" id="FOGG01000032">
    <property type="protein sequence ID" value="SES10803.1"/>
    <property type="molecule type" value="Genomic_DNA"/>
</dbReference>
<dbReference type="RefSeq" id="WP_090887546.1">
    <property type="nucleotide sequence ID" value="NZ_FOGG01000032.1"/>
</dbReference>
<dbReference type="NCBIfam" id="TIGR01509">
    <property type="entry name" value="HAD-SF-IA-v3"/>
    <property type="match status" value="1"/>
</dbReference>
<dbReference type="Gene3D" id="3.40.50.1000">
    <property type="entry name" value="HAD superfamily/HAD-like"/>
    <property type="match status" value="1"/>
</dbReference>
<dbReference type="InterPro" id="IPR023214">
    <property type="entry name" value="HAD_sf"/>
</dbReference>
<dbReference type="SFLD" id="SFLDG01129">
    <property type="entry name" value="C1.5:_HAD__Beta-PGM__Phosphata"/>
    <property type="match status" value="1"/>
</dbReference>
<dbReference type="CDD" id="cd07505">
    <property type="entry name" value="HAD_BPGM-like"/>
    <property type="match status" value="1"/>
</dbReference>
<dbReference type="STRING" id="390241.SAMN04488023_13240"/>
<dbReference type="Gene3D" id="1.10.150.240">
    <property type="entry name" value="Putative phosphatase, domain 2"/>
    <property type="match status" value="1"/>
</dbReference>
<evidence type="ECO:0000313" key="1">
    <source>
        <dbReference type="EMBL" id="SES10803.1"/>
    </source>
</evidence>
<dbReference type="SUPFAM" id="SSF56784">
    <property type="entry name" value="HAD-like"/>
    <property type="match status" value="1"/>
</dbReference>
<dbReference type="OrthoDB" id="9797743at2"/>
<dbReference type="Pfam" id="PF13419">
    <property type="entry name" value="HAD_2"/>
    <property type="match status" value="1"/>
</dbReference>
<dbReference type="InterPro" id="IPR036412">
    <property type="entry name" value="HAD-like_sf"/>
</dbReference>
<name>A0A1H9UP76_9SPHI</name>
<proteinExistence type="predicted"/>
<dbReference type="PANTHER" id="PTHR43481:SF4">
    <property type="entry name" value="GLYCEROL-1-PHOSPHATE PHOSPHOHYDROLASE 1-RELATED"/>
    <property type="match status" value="1"/>
</dbReference>
<dbReference type="InterPro" id="IPR023198">
    <property type="entry name" value="PGP-like_dom2"/>
</dbReference>
<protein>
    <submittedName>
        <fullName evidence="1">Haloacid dehalogenase superfamily, subfamily IA, variant 3 with third motif having DD or ED</fullName>
    </submittedName>
</protein>